<organism evidence="1 2">
    <name type="scientific">Parageobacillus galactosidasius</name>
    <dbReference type="NCBI Taxonomy" id="883812"/>
    <lineage>
        <taxon>Bacteria</taxon>
        <taxon>Bacillati</taxon>
        <taxon>Bacillota</taxon>
        <taxon>Bacilli</taxon>
        <taxon>Bacillales</taxon>
        <taxon>Anoxybacillaceae</taxon>
        <taxon>Parageobacillus</taxon>
    </lineage>
</organism>
<name>A0A226QRN6_9BACL</name>
<dbReference type="RefSeq" id="WP_089097442.1">
    <property type="nucleotide sequence ID" value="NZ_NDYL01000001.1"/>
</dbReference>
<proteinExistence type="predicted"/>
<comment type="caution">
    <text evidence="1">The sequence shown here is derived from an EMBL/GenBank/DDBJ whole genome shotgun (WGS) entry which is preliminary data.</text>
</comment>
<evidence type="ECO:0000313" key="2">
    <source>
        <dbReference type="Proteomes" id="UP000198394"/>
    </source>
</evidence>
<protein>
    <submittedName>
        <fullName evidence="1">Uncharacterized protein</fullName>
    </submittedName>
</protein>
<reference evidence="1 2" key="1">
    <citation type="submission" date="2017-04" db="EMBL/GenBank/DDBJ databases">
        <title>The genome sequence of Parageobacillus galactosidasius DSM 18751.</title>
        <authorList>
            <person name="Ramaloko W.T."/>
            <person name="Koen N."/>
            <person name="Polliack S."/>
            <person name="Aliyu H."/>
            <person name="Lebre P."/>
            <person name="Mohr T."/>
            <person name="Oswald F."/>
            <person name="Zwick M."/>
            <person name="Neumann A."/>
            <person name="Syldatk C."/>
            <person name="Cowan D."/>
            <person name="De Maayer P."/>
        </authorList>
    </citation>
    <scope>NUCLEOTIDE SEQUENCE [LARGE SCALE GENOMIC DNA]</scope>
    <source>
        <strain evidence="1 2">DSM 18751</strain>
    </source>
</reference>
<gene>
    <name evidence="1" type="ORF">B9L23_09295</name>
</gene>
<keyword evidence="2" id="KW-1185">Reference proteome</keyword>
<dbReference type="AlphaFoldDB" id="A0A226QRN6"/>
<sequence>MKFFLLFVLGVFDALFSSVFCQIQRKHIEKIKEAAAKCFRRFIMILHPAMITTITAISAAMAVEIVEGEEAIERSSNGIGGPLQHFGSTMQPFFEIH</sequence>
<dbReference type="Proteomes" id="UP000198394">
    <property type="component" value="Unassembled WGS sequence"/>
</dbReference>
<accession>A0A226QRN6</accession>
<evidence type="ECO:0000313" key="1">
    <source>
        <dbReference type="EMBL" id="OXB95015.1"/>
    </source>
</evidence>
<dbReference type="EMBL" id="NDYL01000001">
    <property type="protein sequence ID" value="OXB95015.1"/>
    <property type="molecule type" value="Genomic_DNA"/>
</dbReference>